<keyword evidence="1" id="KW-0732">Signal</keyword>
<gene>
    <name evidence="4" type="ORF">NCTC9997_00084</name>
</gene>
<keyword evidence="5" id="KW-1185">Reference proteome</keyword>
<proteinExistence type="predicted"/>
<evidence type="ECO:0000313" key="5">
    <source>
        <dbReference type="Proteomes" id="UP000267630"/>
    </source>
</evidence>
<feature type="domain" description="TraK N-terminal" evidence="2">
    <location>
        <begin position="36"/>
        <end position="123"/>
    </location>
</feature>
<evidence type="ECO:0000313" key="4">
    <source>
        <dbReference type="EMBL" id="VED42730.1"/>
    </source>
</evidence>
<feature type="chain" id="PRO_5030520904" evidence="1">
    <location>
        <begin position="23"/>
        <end position="245"/>
    </location>
</feature>
<dbReference type="InterPro" id="IPR055397">
    <property type="entry name" value="TraK_C"/>
</dbReference>
<name>A0A7Z8Z5S5_RAOTE</name>
<organism evidence="4 5">
    <name type="scientific">Raoultella terrigena</name>
    <name type="common">Klebsiella terrigena</name>
    <dbReference type="NCBI Taxonomy" id="577"/>
    <lineage>
        <taxon>Bacteria</taxon>
        <taxon>Pseudomonadati</taxon>
        <taxon>Pseudomonadota</taxon>
        <taxon>Gammaproteobacteria</taxon>
        <taxon>Enterobacterales</taxon>
        <taxon>Enterobacteriaceae</taxon>
        <taxon>Klebsiella/Raoultella group</taxon>
        <taxon>Raoultella</taxon>
    </lineage>
</organism>
<dbReference type="Proteomes" id="UP000267630">
    <property type="component" value="Plasmid 2"/>
</dbReference>
<sequence length="245" mass="26057">MKKIKPLLFISGCVFFMAPAISATLSGTLAPTVVPLANGGQANIAVSNTDPNLFTVPGDRITAINSLDGGLTNQEQTDSGGAILATVSKKPFTFIVETERGLNFSIRAVPRAGVGRTIQLVSELIGTPGPAKSWEESNPYESVLVSLNRAVRQGQIPDEYQSIPVTSEVLSVPAGLRATAARVWTGHHLKVVRYDVENVTLSARAIRESDFWQAGTRAIMLSGSVGQLVGGGRLQVWVTTAEESR</sequence>
<accession>A0A7Z8Z5S5</accession>
<protein>
    <submittedName>
        <fullName evidence="4">Type IV conjugative transfer system protein TraK</fullName>
    </submittedName>
</protein>
<feature type="domain" description="TraK C-terminal" evidence="3">
    <location>
        <begin position="133"/>
        <end position="228"/>
    </location>
</feature>
<dbReference type="EMBL" id="LR134252">
    <property type="protein sequence ID" value="VED42730.1"/>
    <property type="molecule type" value="Genomic_DNA"/>
</dbReference>
<dbReference type="NCBIfam" id="NF010296">
    <property type="entry name" value="PRK13736.1"/>
    <property type="match status" value="1"/>
</dbReference>
<dbReference type="Pfam" id="PF23536">
    <property type="entry name" value="TraK_C"/>
    <property type="match status" value="1"/>
</dbReference>
<dbReference type="RefSeq" id="WP_064360989.1">
    <property type="nucleotide sequence ID" value="NZ_JAUBKX010000024.1"/>
</dbReference>
<dbReference type="AlphaFoldDB" id="A0A7Z8Z5S5"/>
<dbReference type="InterPro" id="IPR010563">
    <property type="entry name" value="TraK_N"/>
</dbReference>
<geneLocation type="plasmid" evidence="4 5">
    <name>2</name>
</geneLocation>
<dbReference type="NCBIfam" id="TIGR02756">
    <property type="entry name" value="TraK_Ftype"/>
    <property type="match status" value="1"/>
</dbReference>
<dbReference type="InterPro" id="IPR014126">
    <property type="entry name" value="TraK_Ftype"/>
</dbReference>
<dbReference type="Pfam" id="PF06586">
    <property type="entry name" value="TraK_N"/>
    <property type="match status" value="1"/>
</dbReference>
<evidence type="ECO:0000259" key="2">
    <source>
        <dbReference type="Pfam" id="PF06586"/>
    </source>
</evidence>
<evidence type="ECO:0000256" key="1">
    <source>
        <dbReference type="SAM" id="SignalP"/>
    </source>
</evidence>
<reference evidence="4 5" key="1">
    <citation type="submission" date="2018-12" db="EMBL/GenBank/DDBJ databases">
        <authorList>
            <consortium name="Pathogen Informatics"/>
        </authorList>
    </citation>
    <scope>NUCLEOTIDE SEQUENCE [LARGE SCALE GENOMIC DNA]</scope>
    <source>
        <strain evidence="4 5">NCTC9997</strain>
        <plasmid evidence="4 5">2</plasmid>
    </source>
</reference>
<feature type="signal peptide" evidence="1">
    <location>
        <begin position="1"/>
        <end position="22"/>
    </location>
</feature>
<evidence type="ECO:0000259" key="3">
    <source>
        <dbReference type="Pfam" id="PF23536"/>
    </source>
</evidence>
<keyword evidence="4" id="KW-0614">Plasmid</keyword>